<reference evidence="2 3" key="1">
    <citation type="submission" date="2020-08" db="EMBL/GenBank/DDBJ databases">
        <title>Genomic Encyclopedia of Type Strains, Phase IV (KMG-V): Genome sequencing to study the core and pangenomes of soil and plant-associated prokaryotes.</title>
        <authorList>
            <person name="Whitman W."/>
        </authorList>
    </citation>
    <scope>NUCLEOTIDE SEQUENCE [LARGE SCALE GENOMIC DNA]</scope>
    <source>
        <strain evidence="2 3">ANJLi2</strain>
    </source>
</reference>
<gene>
    <name evidence="2" type="ORF">HDF23_001625</name>
</gene>
<protein>
    <submittedName>
        <fullName evidence="2">Uncharacterized protein</fullName>
    </submittedName>
</protein>
<proteinExistence type="predicted"/>
<accession>A0ABR6PGL2</accession>
<dbReference type="EMBL" id="JACHCB010000003">
    <property type="protein sequence ID" value="MBB6108882.1"/>
    <property type="molecule type" value="Genomic_DNA"/>
</dbReference>
<evidence type="ECO:0000256" key="1">
    <source>
        <dbReference type="SAM" id="SignalP"/>
    </source>
</evidence>
<feature type="signal peptide" evidence="1">
    <location>
        <begin position="1"/>
        <end position="19"/>
    </location>
</feature>
<evidence type="ECO:0000313" key="2">
    <source>
        <dbReference type="EMBL" id="MBB6108882.1"/>
    </source>
</evidence>
<dbReference type="Proteomes" id="UP000541583">
    <property type="component" value="Unassembled WGS sequence"/>
</dbReference>
<keyword evidence="1" id="KW-0732">Signal</keyword>
<organism evidence="2 3">
    <name type="scientific">Mucilaginibacter lappiensis</name>
    <dbReference type="NCBI Taxonomy" id="354630"/>
    <lineage>
        <taxon>Bacteria</taxon>
        <taxon>Pseudomonadati</taxon>
        <taxon>Bacteroidota</taxon>
        <taxon>Sphingobacteriia</taxon>
        <taxon>Sphingobacteriales</taxon>
        <taxon>Sphingobacteriaceae</taxon>
        <taxon>Mucilaginibacter</taxon>
    </lineage>
</organism>
<evidence type="ECO:0000313" key="3">
    <source>
        <dbReference type="Proteomes" id="UP000541583"/>
    </source>
</evidence>
<dbReference type="RefSeq" id="WP_076372130.1">
    <property type="nucleotide sequence ID" value="NZ_FTMG01000003.1"/>
</dbReference>
<keyword evidence="3" id="KW-1185">Reference proteome</keyword>
<feature type="chain" id="PRO_5046933875" evidence="1">
    <location>
        <begin position="20"/>
        <end position="240"/>
    </location>
</feature>
<comment type="caution">
    <text evidence="2">The sequence shown here is derived from an EMBL/GenBank/DDBJ whole genome shotgun (WGS) entry which is preliminary data.</text>
</comment>
<name>A0ABR6PGL2_9SPHI</name>
<sequence length="240" mass="27814">MKPKLLLLLFLLMYLGSYADSRELSCGLDTINHRQKKIISKQLTLKQLQILNKRHKIWFDDCVFTSQYTIEQRLKKYPFSKAHKILAVSYWGGAEPNPVISLDTIKPTQTLSYKELQQQKGLVIIKDSLDYSTLIEVKTLDKNQIIRLTNIIFNTDFKKTDGANLMEHGACFEPRNSFIFLNKKGKVIHHLDICFHCHNYESDAYKLDIGTVCTQKYDMLRMFFISVGVIYGTNKDVSGY</sequence>